<organism evidence="2 3">
    <name type="scientific">Candidatus Raymondbacteria bacterium RIFOXYD12_FULL_49_13</name>
    <dbReference type="NCBI Taxonomy" id="1817890"/>
    <lineage>
        <taxon>Bacteria</taxon>
        <taxon>Raymondiibacteriota</taxon>
    </lineage>
</organism>
<evidence type="ECO:0000313" key="3">
    <source>
        <dbReference type="Proteomes" id="UP000179243"/>
    </source>
</evidence>
<keyword evidence="1" id="KW-1133">Transmembrane helix</keyword>
<dbReference type="EMBL" id="MFYX01000142">
    <property type="protein sequence ID" value="OGK00680.1"/>
    <property type="molecule type" value="Genomic_DNA"/>
</dbReference>
<reference evidence="2 3" key="1">
    <citation type="journal article" date="2016" name="Nat. Commun.">
        <title>Thousands of microbial genomes shed light on interconnected biogeochemical processes in an aquifer system.</title>
        <authorList>
            <person name="Anantharaman K."/>
            <person name="Brown C.T."/>
            <person name="Hug L.A."/>
            <person name="Sharon I."/>
            <person name="Castelle C.J."/>
            <person name="Probst A.J."/>
            <person name="Thomas B.C."/>
            <person name="Singh A."/>
            <person name="Wilkins M.J."/>
            <person name="Karaoz U."/>
            <person name="Brodie E.L."/>
            <person name="Williams K.H."/>
            <person name="Hubbard S.S."/>
            <person name="Banfield J.F."/>
        </authorList>
    </citation>
    <scope>NUCLEOTIDE SEQUENCE [LARGE SCALE GENOMIC DNA]</scope>
</reference>
<dbReference type="Proteomes" id="UP000179243">
    <property type="component" value="Unassembled WGS sequence"/>
</dbReference>
<sequence>MNKLQKYNNIIFAIFGTLGIILASFGIYQLIKDFIPRSHNQNAVISSDKVAALSADNKFQKILDFNLPIELDSTKGYYLFSIDQKTLHEPKQFKRGETVSDYYESMPLGGGVGSRAALSKKIYFGNFNNFIFSENCNSNFRLLFQFRVSANRVEYFTLPSSPLLIMRGASIDTDKDGVLTQRDMQELYIYNILKDTLVMVQNANSTIIDFKYLHHINKFIIKYGVDDNNDGTFNYLSEPSVLKSYDFTSNKLESILDSSTVNHAFEILAGKNGTK</sequence>
<dbReference type="InterPro" id="IPR018247">
    <property type="entry name" value="EF_Hand_1_Ca_BS"/>
</dbReference>
<evidence type="ECO:0000313" key="2">
    <source>
        <dbReference type="EMBL" id="OGK00680.1"/>
    </source>
</evidence>
<dbReference type="PROSITE" id="PS00018">
    <property type="entry name" value="EF_HAND_1"/>
    <property type="match status" value="1"/>
</dbReference>
<evidence type="ECO:0000256" key="1">
    <source>
        <dbReference type="SAM" id="Phobius"/>
    </source>
</evidence>
<protein>
    <submittedName>
        <fullName evidence="2">Uncharacterized protein</fullName>
    </submittedName>
</protein>
<accession>A0A1F7F1Y4</accession>
<keyword evidence="1" id="KW-0812">Transmembrane</keyword>
<comment type="caution">
    <text evidence="2">The sequence shown here is derived from an EMBL/GenBank/DDBJ whole genome shotgun (WGS) entry which is preliminary data.</text>
</comment>
<name>A0A1F7F1Y4_UNCRA</name>
<dbReference type="AlphaFoldDB" id="A0A1F7F1Y4"/>
<feature type="transmembrane region" description="Helical" evidence="1">
    <location>
        <begin position="12"/>
        <end position="31"/>
    </location>
</feature>
<gene>
    <name evidence="2" type="ORF">A2519_19990</name>
</gene>
<keyword evidence="1" id="KW-0472">Membrane</keyword>
<proteinExistence type="predicted"/>